<organism evidence="2 3">
    <name type="scientific">Carex littledalei</name>
    <dbReference type="NCBI Taxonomy" id="544730"/>
    <lineage>
        <taxon>Eukaryota</taxon>
        <taxon>Viridiplantae</taxon>
        <taxon>Streptophyta</taxon>
        <taxon>Embryophyta</taxon>
        <taxon>Tracheophyta</taxon>
        <taxon>Spermatophyta</taxon>
        <taxon>Magnoliopsida</taxon>
        <taxon>Liliopsida</taxon>
        <taxon>Poales</taxon>
        <taxon>Cyperaceae</taxon>
        <taxon>Cyperoideae</taxon>
        <taxon>Cariceae</taxon>
        <taxon>Carex</taxon>
        <taxon>Carex subgen. Euthyceras</taxon>
    </lineage>
</organism>
<feature type="transmembrane region" description="Helical" evidence="1">
    <location>
        <begin position="33"/>
        <end position="51"/>
    </location>
</feature>
<gene>
    <name evidence="2" type="ORF">FCM35_KLT17901</name>
</gene>
<protein>
    <submittedName>
        <fullName evidence="2">Uncharacterized protein</fullName>
    </submittedName>
</protein>
<keyword evidence="1" id="KW-0472">Membrane</keyword>
<comment type="caution">
    <text evidence="2">The sequence shown here is derived from an EMBL/GenBank/DDBJ whole genome shotgun (WGS) entry which is preliminary data.</text>
</comment>
<evidence type="ECO:0000313" key="2">
    <source>
        <dbReference type="EMBL" id="KAF3337314.1"/>
    </source>
</evidence>
<keyword evidence="1" id="KW-1133">Transmembrane helix</keyword>
<accession>A0A833R942</accession>
<evidence type="ECO:0000256" key="1">
    <source>
        <dbReference type="SAM" id="Phobius"/>
    </source>
</evidence>
<keyword evidence="3" id="KW-1185">Reference proteome</keyword>
<evidence type="ECO:0000313" key="3">
    <source>
        <dbReference type="Proteomes" id="UP000623129"/>
    </source>
</evidence>
<proteinExistence type="predicted"/>
<dbReference type="EMBL" id="SWLB01000006">
    <property type="protein sequence ID" value="KAF3337314.1"/>
    <property type="molecule type" value="Genomic_DNA"/>
</dbReference>
<dbReference type="Proteomes" id="UP000623129">
    <property type="component" value="Unassembled WGS sequence"/>
</dbReference>
<keyword evidence="1" id="KW-0812">Transmembrane</keyword>
<name>A0A833R942_9POAL</name>
<dbReference type="AlphaFoldDB" id="A0A833R942"/>
<sequence>MFCNSLQNPGLTLKNPTRSHEVKPLSKRPIRRWPSALISFNIFSILSNWMYPVFNVIVNCALRYRAPYISSICQLTKKKPFQRANKPKNVCFLCYISFEPRIHLLSLKSVALQKSKCAIGIHLNYFTILSSWAVKRKRAANFIYQEV</sequence>
<reference evidence="2" key="1">
    <citation type="submission" date="2020-01" db="EMBL/GenBank/DDBJ databases">
        <title>Genome sequence of Kobresia littledalei, the first chromosome-level genome in the family Cyperaceae.</title>
        <authorList>
            <person name="Qu G."/>
        </authorList>
    </citation>
    <scope>NUCLEOTIDE SEQUENCE</scope>
    <source>
        <strain evidence="2">C.B.Clarke</strain>
        <tissue evidence="2">Leaf</tissue>
    </source>
</reference>